<protein>
    <recommendedName>
        <fullName evidence="4">DNA-directed RNA polymerase III subunit RPC4</fullName>
    </recommendedName>
</protein>
<proteinExistence type="predicted"/>
<reference evidence="2 3" key="1">
    <citation type="submission" date="2024-02" db="EMBL/GenBank/DDBJ databases">
        <authorList>
            <person name="Vignale AGUSTIN F."/>
            <person name="Sosa J E."/>
            <person name="Modenutti C."/>
        </authorList>
    </citation>
    <scope>NUCLEOTIDE SEQUENCE [LARGE SCALE GENOMIC DNA]</scope>
</reference>
<accession>A0ABC8QQZ1</accession>
<dbReference type="InterPro" id="IPR007811">
    <property type="entry name" value="RPC4"/>
</dbReference>
<dbReference type="Proteomes" id="UP001642360">
    <property type="component" value="Unassembled WGS sequence"/>
</dbReference>
<feature type="region of interest" description="Disordered" evidence="1">
    <location>
        <begin position="200"/>
        <end position="231"/>
    </location>
</feature>
<dbReference type="PANTHER" id="PTHR13408:SF6">
    <property type="entry name" value="DNA BINDING PROTEIN"/>
    <property type="match status" value="1"/>
</dbReference>
<evidence type="ECO:0000256" key="1">
    <source>
        <dbReference type="SAM" id="MobiDB-lite"/>
    </source>
</evidence>
<keyword evidence="3" id="KW-1185">Reference proteome</keyword>
<evidence type="ECO:0000313" key="2">
    <source>
        <dbReference type="EMBL" id="CAK9135138.1"/>
    </source>
</evidence>
<sequence length="369" mass="39788">MIYYLQLVFLHQLSMFFKHIVSLSISVFSEDHPCYYISGSCLVFKLVASVHVVFGPSVASSTSIRTYGKPREGNADKSSDSGLKDSAPEQNLISWPSTARTDGTSESFVKTARASSDKKKKKKHREPWDYHHSYYPTTLPLRRPYSGDPELLDEAEFGKAAANYEYDESTVHSASELGLLEDNEDTQMLFLQLPPNLPSVKRAASGHGKERAEGLKLSGSERVSPSAKGKEIAESSVSLGGTVGSARAKGKEIAGSIISSRDSGASAYTKGKEIVGNSISTGNESASSKGCSLEELPGGYMGKMLVYKSGAIKFKLGETLYDVSPGSDCMFAQDVVAINTVDKHCCLLGELGKRAVLTPDIDSILDPMV</sequence>
<dbReference type="PANTHER" id="PTHR13408">
    <property type="entry name" value="DNA-DIRECTED RNA POLYMERASE III"/>
    <property type="match status" value="1"/>
</dbReference>
<dbReference type="EMBL" id="CAUOFW020000692">
    <property type="protein sequence ID" value="CAK9135138.1"/>
    <property type="molecule type" value="Genomic_DNA"/>
</dbReference>
<dbReference type="AlphaFoldDB" id="A0ABC8QQZ1"/>
<evidence type="ECO:0000313" key="3">
    <source>
        <dbReference type="Proteomes" id="UP001642360"/>
    </source>
</evidence>
<feature type="compositionally biased region" description="Basic and acidic residues" evidence="1">
    <location>
        <begin position="69"/>
        <end position="87"/>
    </location>
</feature>
<comment type="caution">
    <text evidence="2">The sequence shown here is derived from an EMBL/GenBank/DDBJ whole genome shotgun (WGS) entry which is preliminary data.</text>
</comment>
<evidence type="ECO:0008006" key="4">
    <source>
        <dbReference type="Google" id="ProtNLM"/>
    </source>
</evidence>
<feature type="compositionally biased region" description="Polar residues" evidence="1">
    <location>
        <begin position="88"/>
        <end position="108"/>
    </location>
</feature>
<dbReference type="Pfam" id="PF05132">
    <property type="entry name" value="RNA_pol_Rpc4"/>
    <property type="match status" value="1"/>
</dbReference>
<gene>
    <name evidence="2" type="ORF">ILEXP_LOCUS2070</name>
</gene>
<organism evidence="2 3">
    <name type="scientific">Ilex paraguariensis</name>
    <name type="common">yerba mate</name>
    <dbReference type="NCBI Taxonomy" id="185542"/>
    <lineage>
        <taxon>Eukaryota</taxon>
        <taxon>Viridiplantae</taxon>
        <taxon>Streptophyta</taxon>
        <taxon>Embryophyta</taxon>
        <taxon>Tracheophyta</taxon>
        <taxon>Spermatophyta</taxon>
        <taxon>Magnoliopsida</taxon>
        <taxon>eudicotyledons</taxon>
        <taxon>Gunneridae</taxon>
        <taxon>Pentapetalae</taxon>
        <taxon>asterids</taxon>
        <taxon>campanulids</taxon>
        <taxon>Aquifoliales</taxon>
        <taxon>Aquifoliaceae</taxon>
        <taxon>Ilex</taxon>
    </lineage>
</organism>
<feature type="region of interest" description="Disordered" evidence="1">
    <location>
        <begin position="62"/>
        <end position="126"/>
    </location>
</feature>
<name>A0ABC8QQZ1_9AQUA</name>